<dbReference type="Proteomes" id="UP000054266">
    <property type="component" value="Unassembled WGS sequence"/>
</dbReference>
<evidence type="ECO:0000313" key="1">
    <source>
        <dbReference type="EMBL" id="KIW72277.1"/>
    </source>
</evidence>
<evidence type="ECO:0000313" key="2">
    <source>
        <dbReference type="Proteomes" id="UP000054266"/>
    </source>
</evidence>
<sequence>MASNIIESSIECCSILPSDIAAVQVVRKADSIRQIPPHDVVIYLLRLHPSPALFKSYEIEVSRRRRERTTGKRRDSYTRRCLGCRGVKSPTSNLACERERQTSNIEQQFNAGPFASRAERG</sequence>
<keyword evidence="2" id="KW-1185">Reference proteome</keyword>
<protein>
    <submittedName>
        <fullName evidence="1">Uncharacterized protein</fullName>
    </submittedName>
</protein>
<organism evidence="1 2">
    <name type="scientific">Phialophora macrospora</name>
    <dbReference type="NCBI Taxonomy" id="1851006"/>
    <lineage>
        <taxon>Eukaryota</taxon>
        <taxon>Fungi</taxon>
        <taxon>Dikarya</taxon>
        <taxon>Ascomycota</taxon>
        <taxon>Pezizomycotina</taxon>
        <taxon>Eurotiomycetes</taxon>
        <taxon>Chaetothyriomycetidae</taxon>
        <taxon>Chaetothyriales</taxon>
        <taxon>Herpotrichiellaceae</taxon>
        <taxon>Phialophora</taxon>
    </lineage>
</organism>
<gene>
    <name evidence="1" type="ORF">PV04_00483</name>
</gene>
<dbReference type="HOGENOM" id="CLU_2037774_0_0_1"/>
<dbReference type="EMBL" id="KN846956">
    <property type="protein sequence ID" value="KIW72277.1"/>
    <property type="molecule type" value="Genomic_DNA"/>
</dbReference>
<reference evidence="1 2" key="1">
    <citation type="submission" date="2015-01" db="EMBL/GenBank/DDBJ databases">
        <title>The Genome Sequence of Capronia semiimmersa CBS27337.</title>
        <authorList>
            <consortium name="The Broad Institute Genomics Platform"/>
            <person name="Cuomo C."/>
            <person name="de Hoog S."/>
            <person name="Gorbushina A."/>
            <person name="Stielow B."/>
            <person name="Teixiera M."/>
            <person name="Abouelleil A."/>
            <person name="Chapman S.B."/>
            <person name="Priest M."/>
            <person name="Young S.K."/>
            <person name="Wortman J."/>
            <person name="Nusbaum C."/>
            <person name="Birren B."/>
        </authorList>
    </citation>
    <scope>NUCLEOTIDE SEQUENCE [LARGE SCALE GENOMIC DNA]</scope>
    <source>
        <strain evidence="1 2">CBS 27337</strain>
    </source>
</reference>
<dbReference type="AlphaFoldDB" id="A0A0D2EDA8"/>
<dbReference type="EMBL" id="KN846956">
    <property type="protein sequence ID" value="KIW72278.1"/>
    <property type="molecule type" value="Genomic_DNA"/>
</dbReference>
<accession>A0A0D2EDA8</accession>
<proteinExistence type="predicted"/>
<name>A0A0D2EDA8_9EURO</name>